<dbReference type="EMBL" id="CAXLJL010000523">
    <property type="protein sequence ID" value="CAL5138779.1"/>
    <property type="molecule type" value="Genomic_DNA"/>
</dbReference>
<feature type="compositionally biased region" description="Polar residues" evidence="2">
    <location>
        <begin position="693"/>
        <end position="708"/>
    </location>
</feature>
<proteinExistence type="predicted"/>
<evidence type="ECO:0000259" key="3">
    <source>
        <dbReference type="Pfam" id="PF15743"/>
    </source>
</evidence>
<feature type="region of interest" description="Disordered" evidence="2">
    <location>
        <begin position="34"/>
        <end position="85"/>
    </location>
</feature>
<reference evidence="4" key="1">
    <citation type="submission" date="2024-06" db="EMBL/GenBank/DDBJ databases">
        <authorList>
            <person name="Liu X."/>
            <person name="Lenzi L."/>
            <person name="Haldenby T S."/>
            <person name="Uol C."/>
        </authorList>
    </citation>
    <scope>NUCLEOTIDE SEQUENCE</scope>
</reference>
<feature type="coiled-coil region" evidence="1">
    <location>
        <begin position="215"/>
        <end position="362"/>
    </location>
</feature>
<evidence type="ECO:0000256" key="2">
    <source>
        <dbReference type="SAM" id="MobiDB-lite"/>
    </source>
</evidence>
<feature type="region of interest" description="Disordered" evidence="2">
    <location>
        <begin position="646"/>
        <end position="743"/>
    </location>
</feature>
<accession>A0AAV2TR86</accession>
<evidence type="ECO:0000256" key="1">
    <source>
        <dbReference type="SAM" id="Coils"/>
    </source>
</evidence>
<gene>
    <name evidence="4" type="ORF">CDAUBV1_LOCUS13586</name>
</gene>
<name>A0AAV2TR86_CALDB</name>
<keyword evidence="1" id="KW-0175">Coiled coil</keyword>
<organism evidence="4 5">
    <name type="scientific">Calicophoron daubneyi</name>
    <name type="common">Rumen fluke</name>
    <name type="synonym">Paramphistomum daubneyi</name>
    <dbReference type="NCBI Taxonomy" id="300641"/>
    <lineage>
        <taxon>Eukaryota</taxon>
        <taxon>Metazoa</taxon>
        <taxon>Spiralia</taxon>
        <taxon>Lophotrochozoa</taxon>
        <taxon>Platyhelminthes</taxon>
        <taxon>Trematoda</taxon>
        <taxon>Digenea</taxon>
        <taxon>Plagiorchiida</taxon>
        <taxon>Pronocephalata</taxon>
        <taxon>Paramphistomoidea</taxon>
        <taxon>Paramphistomidae</taxon>
        <taxon>Calicophoron</taxon>
    </lineage>
</organism>
<dbReference type="Pfam" id="PF15743">
    <property type="entry name" value="SPATA1_C"/>
    <property type="match status" value="1"/>
</dbReference>
<comment type="caution">
    <text evidence="4">The sequence shown here is derived from an EMBL/GenBank/DDBJ whole genome shotgun (WGS) entry which is preliminary data.</text>
</comment>
<dbReference type="AlphaFoldDB" id="A0AAV2TR86"/>
<dbReference type="Proteomes" id="UP001497525">
    <property type="component" value="Unassembled WGS sequence"/>
</dbReference>
<evidence type="ECO:0000313" key="4">
    <source>
        <dbReference type="EMBL" id="CAL5138779.1"/>
    </source>
</evidence>
<sequence length="743" mass="83470">MDAETPPNFPYVYTAFQTDLPEVYIIDRNALEGLEEDESNRPKQNSASAPRPASVSVRPLNPSPRGVQQPGPFTATSSVPPPIQGIAQQPAVYNSTPSNPIASYVPPAALPRQSIVGNQPPTGQTSSVTGVQSMSTLPNILISGASRPTSPVGAAPGQQLSSVYVDFSQASAGPSPAIQSGDPALETIASAILNQREILLRLEHEQQRRLIDMAAQAEECRRREAEEREREAARQAELRRKIEEMQRELAECQEAAKRAKEELAANKKAWEVALESKQDEISTLRENIDLMRANSAGKDNAALAAAQSELKQLRTEFRLMEERYKEAQESLLRKRELAEKKLASVQDEVHEVRRKMSDLRSAINEPRPVEVQVVHEKVSLHDVGVEANFNMPPAPTPLPAPEKDQNVPGPPIELHYILSFGSYLTPDAWLFRNEQTRKVCLSVTITPPKRRTVDPAIDDFARLRRLRLAQERRRLELIKRLNQLYIALATRRTQVRDEWKRRYYVAKKQAPGLEERMSTHRSTLDSLMRRAIMSLRHGNPDSHEGNLILIRPKRTVGCIADEIRRNEADPESEIAGSMEKRREVTREEYRLAEVMLGLTKAIKLRTQAEAEGRLLVAELDRRRGEMNLVKSTSPNRRAYVFSLSPRRQATHTRKLITPGSAGERRKSLATPRRSRLGSMMKLEPGIALIKPRSFSQNMNRTPSDSDSPYDSRKSQSSEAVAQARRPSSIKRPEVIMSNSEMED</sequence>
<evidence type="ECO:0000313" key="5">
    <source>
        <dbReference type="Proteomes" id="UP001497525"/>
    </source>
</evidence>
<feature type="domain" description="Spermatogenesis-associated protein 1 C-terminal" evidence="3">
    <location>
        <begin position="461"/>
        <end position="622"/>
    </location>
</feature>
<protein>
    <recommendedName>
        <fullName evidence="3">Spermatogenesis-associated protein 1 C-terminal domain-containing protein</fullName>
    </recommendedName>
</protein>
<dbReference type="InterPro" id="IPR031478">
    <property type="entry name" value="SPATA1_C"/>
</dbReference>
<feature type="compositionally biased region" description="Low complexity" evidence="2">
    <location>
        <begin position="46"/>
        <end position="59"/>
    </location>
</feature>